<feature type="domain" description="NfeD-like C-terminal" evidence="6">
    <location>
        <begin position="84"/>
        <end position="143"/>
    </location>
</feature>
<reference evidence="7" key="1">
    <citation type="submission" date="2019-04" db="EMBL/GenBank/DDBJ databases">
        <title>Evolution of Biomass-Degrading Anaerobic Consortia Revealed by Metagenomics.</title>
        <authorList>
            <person name="Peng X."/>
        </authorList>
    </citation>
    <scope>NUCLEOTIDE SEQUENCE</scope>
    <source>
        <strain evidence="7">SIG551</strain>
    </source>
</reference>
<comment type="caution">
    <text evidence="7">The sequence shown here is derived from an EMBL/GenBank/DDBJ whole genome shotgun (WGS) entry which is preliminary data.</text>
</comment>
<evidence type="ECO:0000259" key="6">
    <source>
        <dbReference type="Pfam" id="PF01957"/>
    </source>
</evidence>
<dbReference type="PANTHER" id="PTHR33507:SF3">
    <property type="entry name" value="INNER MEMBRANE PROTEIN YBBJ"/>
    <property type="match status" value="1"/>
</dbReference>
<keyword evidence="3 5" id="KW-1133">Transmembrane helix</keyword>
<keyword evidence="4 5" id="KW-0472">Membrane</keyword>
<name>A0A928KT21_9FIRM</name>
<keyword evidence="2 5" id="KW-0812">Transmembrane</keyword>
<evidence type="ECO:0000256" key="4">
    <source>
        <dbReference type="ARBA" id="ARBA00023136"/>
    </source>
</evidence>
<dbReference type="Proteomes" id="UP000754750">
    <property type="component" value="Unassembled WGS sequence"/>
</dbReference>
<dbReference type="SUPFAM" id="SSF141322">
    <property type="entry name" value="NfeD domain-like"/>
    <property type="match status" value="1"/>
</dbReference>
<dbReference type="EMBL" id="SVNY01000005">
    <property type="protein sequence ID" value="MBE6834143.1"/>
    <property type="molecule type" value="Genomic_DNA"/>
</dbReference>
<evidence type="ECO:0000256" key="1">
    <source>
        <dbReference type="ARBA" id="ARBA00004141"/>
    </source>
</evidence>
<dbReference type="InterPro" id="IPR052165">
    <property type="entry name" value="Membrane_assoc_protease"/>
</dbReference>
<evidence type="ECO:0000256" key="5">
    <source>
        <dbReference type="SAM" id="Phobius"/>
    </source>
</evidence>
<evidence type="ECO:0000256" key="3">
    <source>
        <dbReference type="ARBA" id="ARBA00022989"/>
    </source>
</evidence>
<sequence>MEAYYPFVWLAVIVGAAILEAVTVQLVSIWMVVGGIAALIANLFGAPIWIQTGMFAVVTTLSLALTRPLIKKALKVKREETNAGRYVGKVGIVMSEIDNEKGQGQVTVMGSVWSARSDSGAVIPAGHNVLVLRIEGVKLIVAPES</sequence>
<evidence type="ECO:0000313" key="7">
    <source>
        <dbReference type="EMBL" id="MBE6834143.1"/>
    </source>
</evidence>
<feature type="transmembrane region" description="Helical" evidence="5">
    <location>
        <begin position="7"/>
        <end position="40"/>
    </location>
</feature>
<dbReference type="RefSeq" id="WP_020072045.1">
    <property type="nucleotide sequence ID" value="NZ_JBKWRC010000001.1"/>
</dbReference>
<feature type="transmembrane region" description="Helical" evidence="5">
    <location>
        <begin position="46"/>
        <end position="65"/>
    </location>
</feature>
<dbReference type="GO" id="GO:0005886">
    <property type="term" value="C:plasma membrane"/>
    <property type="evidence" value="ECO:0007669"/>
    <property type="project" value="TreeGrafter"/>
</dbReference>
<dbReference type="PANTHER" id="PTHR33507">
    <property type="entry name" value="INNER MEMBRANE PROTEIN YBBJ"/>
    <property type="match status" value="1"/>
</dbReference>
<gene>
    <name evidence="7" type="ORF">E7512_11310</name>
</gene>
<dbReference type="InterPro" id="IPR002810">
    <property type="entry name" value="NfeD-like_C"/>
</dbReference>
<dbReference type="Pfam" id="PF01957">
    <property type="entry name" value="NfeD"/>
    <property type="match status" value="1"/>
</dbReference>
<dbReference type="InterPro" id="IPR012340">
    <property type="entry name" value="NA-bd_OB-fold"/>
</dbReference>
<proteinExistence type="predicted"/>
<accession>A0A928KT21</accession>
<protein>
    <submittedName>
        <fullName evidence="7">NfeD family protein</fullName>
    </submittedName>
</protein>
<evidence type="ECO:0000256" key="2">
    <source>
        <dbReference type="ARBA" id="ARBA00022692"/>
    </source>
</evidence>
<organism evidence="7 8">
    <name type="scientific">Faecalispora sporosphaeroides</name>
    <dbReference type="NCBI Taxonomy" id="1549"/>
    <lineage>
        <taxon>Bacteria</taxon>
        <taxon>Bacillati</taxon>
        <taxon>Bacillota</taxon>
        <taxon>Clostridia</taxon>
        <taxon>Eubacteriales</taxon>
        <taxon>Oscillospiraceae</taxon>
        <taxon>Faecalispora</taxon>
    </lineage>
</organism>
<evidence type="ECO:0000313" key="8">
    <source>
        <dbReference type="Proteomes" id="UP000754750"/>
    </source>
</evidence>
<comment type="subcellular location">
    <subcellularLocation>
        <location evidence="1">Membrane</location>
        <topology evidence="1">Multi-pass membrane protein</topology>
    </subcellularLocation>
</comment>
<dbReference type="Gene3D" id="2.40.50.140">
    <property type="entry name" value="Nucleic acid-binding proteins"/>
    <property type="match status" value="1"/>
</dbReference>
<dbReference type="AlphaFoldDB" id="A0A928KT21"/>